<sequence length="161" mass="17949">MKQQQSLARKVIEIGLFGGLFWGGIWYFLHIFSFTVAGPNYFLLPFAFGGWKEGMWGNIVGIICMAILSILVAFLYLVAFKKFEGVVPGILYGVGLWMILFLAIGSFAPVIKSAMEMPRETVITTICIFILYGVFIAYSVAFEANNVNEGEGEEKTNYSNK</sequence>
<dbReference type="STRING" id="574376.BAMA_22580"/>
<evidence type="ECO:0000313" key="3">
    <source>
        <dbReference type="Proteomes" id="UP000027822"/>
    </source>
</evidence>
<reference evidence="2 3" key="1">
    <citation type="submission" date="2014-06" db="EMBL/GenBank/DDBJ databases">
        <title>Draft genome sequence of Bacillus manliponensis JCM 15802 (MCCC 1A00708).</title>
        <authorList>
            <person name="Lai Q."/>
            <person name="Liu Y."/>
            <person name="Shao Z."/>
        </authorList>
    </citation>
    <scope>NUCLEOTIDE SEQUENCE [LARGE SCALE GENOMIC DNA]</scope>
    <source>
        <strain evidence="2 3">JCM 15802</strain>
    </source>
</reference>
<feature type="transmembrane region" description="Helical" evidence="1">
    <location>
        <begin position="90"/>
        <end position="110"/>
    </location>
</feature>
<dbReference type="EMBL" id="JOTN01000007">
    <property type="protein sequence ID" value="KEK19581.1"/>
    <property type="molecule type" value="Genomic_DNA"/>
</dbReference>
<dbReference type="Proteomes" id="UP000027822">
    <property type="component" value="Unassembled WGS sequence"/>
</dbReference>
<dbReference type="OrthoDB" id="2691442at2"/>
<keyword evidence="1" id="KW-1133">Transmembrane helix</keyword>
<feature type="transmembrane region" description="Helical" evidence="1">
    <location>
        <begin position="122"/>
        <end position="141"/>
    </location>
</feature>
<name>A0A073JZ68_9BACI</name>
<feature type="transmembrane region" description="Helical" evidence="1">
    <location>
        <begin position="55"/>
        <end position="78"/>
    </location>
</feature>
<feature type="transmembrane region" description="Helical" evidence="1">
    <location>
        <begin position="12"/>
        <end position="35"/>
    </location>
</feature>
<protein>
    <submittedName>
        <fullName evidence="2">Uncharacterized protein</fullName>
    </submittedName>
</protein>
<accession>A0A073JZ68</accession>
<gene>
    <name evidence="2" type="ORF">BAMA_22580</name>
</gene>
<dbReference type="eggNOG" id="ENOG5030H6A">
    <property type="taxonomic scope" value="Bacteria"/>
</dbReference>
<keyword evidence="3" id="KW-1185">Reference proteome</keyword>
<evidence type="ECO:0000256" key="1">
    <source>
        <dbReference type="SAM" id="Phobius"/>
    </source>
</evidence>
<keyword evidence="1" id="KW-0812">Transmembrane</keyword>
<dbReference type="RefSeq" id="WP_034638925.1">
    <property type="nucleotide sequence ID" value="NZ_CBCSJC010000005.1"/>
</dbReference>
<proteinExistence type="predicted"/>
<dbReference type="AlphaFoldDB" id="A0A073JZ68"/>
<evidence type="ECO:0000313" key="2">
    <source>
        <dbReference type="EMBL" id="KEK19581.1"/>
    </source>
</evidence>
<organism evidence="2 3">
    <name type="scientific">Bacillus manliponensis</name>
    <dbReference type="NCBI Taxonomy" id="574376"/>
    <lineage>
        <taxon>Bacteria</taxon>
        <taxon>Bacillati</taxon>
        <taxon>Bacillota</taxon>
        <taxon>Bacilli</taxon>
        <taxon>Bacillales</taxon>
        <taxon>Bacillaceae</taxon>
        <taxon>Bacillus</taxon>
        <taxon>Bacillus cereus group</taxon>
    </lineage>
</organism>
<dbReference type="InterPro" id="IPR024563">
    <property type="entry name" value="YqhR"/>
</dbReference>
<keyword evidence="1" id="KW-0472">Membrane</keyword>
<comment type="caution">
    <text evidence="2">The sequence shown here is derived from an EMBL/GenBank/DDBJ whole genome shotgun (WGS) entry which is preliminary data.</text>
</comment>
<dbReference type="Pfam" id="PF11085">
    <property type="entry name" value="YqhR"/>
    <property type="match status" value="1"/>
</dbReference>